<dbReference type="AlphaFoldDB" id="A0AA88HWX6"/>
<protein>
    <recommendedName>
        <fullName evidence="2">Fibronectin type-III domain-containing protein</fullName>
    </recommendedName>
</protein>
<reference evidence="3" key="1">
    <citation type="submission" date="2023-07" db="EMBL/GenBank/DDBJ databases">
        <title>Chromosome-level genome assembly of Artemia franciscana.</title>
        <authorList>
            <person name="Jo E."/>
        </authorList>
    </citation>
    <scope>NUCLEOTIDE SEQUENCE</scope>
    <source>
        <tissue evidence="3">Whole body</tissue>
    </source>
</reference>
<proteinExistence type="predicted"/>
<name>A0AA88HWX6_ARTSF</name>
<evidence type="ECO:0000259" key="2">
    <source>
        <dbReference type="PROSITE" id="PS50853"/>
    </source>
</evidence>
<dbReference type="PANTHER" id="PTHR46708:SF2">
    <property type="entry name" value="FIBRONECTIN TYPE-III DOMAIN-CONTAINING PROTEIN"/>
    <property type="match status" value="1"/>
</dbReference>
<accession>A0AA88HWX6</accession>
<comment type="caution">
    <text evidence="3">The sequence shown here is derived from an EMBL/GenBank/DDBJ whole genome shotgun (WGS) entry which is preliminary data.</text>
</comment>
<organism evidence="3 4">
    <name type="scientific">Artemia franciscana</name>
    <name type="common">Brine shrimp</name>
    <name type="synonym">Artemia sanfranciscana</name>
    <dbReference type="NCBI Taxonomy" id="6661"/>
    <lineage>
        <taxon>Eukaryota</taxon>
        <taxon>Metazoa</taxon>
        <taxon>Ecdysozoa</taxon>
        <taxon>Arthropoda</taxon>
        <taxon>Crustacea</taxon>
        <taxon>Branchiopoda</taxon>
        <taxon>Anostraca</taxon>
        <taxon>Artemiidae</taxon>
        <taxon>Artemia</taxon>
    </lineage>
</organism>
<evidence type="ECO:0000313" key="4">
    <source>
        <dbReference type="Proteomes" id="UP001187531"/>
    </source>
</evidence>
<dbReference type="InterPro" id="IPR003961">
    <property type="entry name" value="FN3_dom"/>
</dbReference>
<gene>
    <name evidence="3" type="ORF">QYM36_009520</name>
</gene>
<dbReference type="Pfam" id="PF00041">
    <property type="entry name" value="fn3"/>
    <property type="match status" value="1"/>
</dbReference>
<dbReference type="EMBL" id="JAVRJZ010000014">
    <property type="protein sequence ID" value="KAK2713671.1"/>
    <property type="molecule type" value="Genomic_DNA"/>
</dbReference>
<dbReference type="InterPro" id="IPR013783">
    <property type="entry name" value="Ig-like_fold"/>
</dbReference>
<sequence>MLNRKTYLTKINASYNRICEGANLAIRIPGDVSQRDGFYRLDYWPPQGLPPPNTTFKASDISNTIEFRQGLPGTRYEFRLFFSNGTIGDWLTWKAGITTAPDPPSDVQVKVRGGKMATINWNQPFQGGYSGYKIKVYPLSEATTSVRTLLVSDDASPFTLRDLTPGGSYKIELNTVFENKDSINMVTRNFTT</sequence>
<dbReference type="CDD" id="cd00063">
    <property type="entry name" value="FN3"/>
    <property type="match status" value="1"/>
</dbReference>
<evidence type="ECO:0000313" key="3">
    <source>
        <dbReference type="EMBL" id="KAK2713671.1"/>
    </source>
</evidence>
<dbReference type="PROSITE" id="PS50853">
    <property type="entry name" value="FN3"/>
    <property type="match status" value="1"/>
</dbReference>
<dbReference type="SUPFAM" id="SSF49265">
    <property type="entry name" value="Fibronectin type III"/>
    <property type="match status" value="1"/>
</dbReference>
<keyword evidence="4" id="KW-1185">Reference proteome</keyword>
<feature type="domain" description="Fibronectin type-III" evidence="2">
    <location>
        <begin position="103"/>
        <end position="192"/>
    </location>
</feature>
<dbReference type="Gene3D" id="2.60.40.10">
    <property type="entry name" value="Immunoglobulins"/>
    <property type="match status" value="1"/>
</dbReference>
<dbReference type="InterPro" id="IPR036116">
    <property type="entry name" value="FN3_sf"/>
</dbReference>
<dbReference type="InterPro" id="IPR050991">
    <property type="entry name" value="ECM_Regulatory_Proteins"/>
</dbReference>
<dbReference type="SMART" id="SM00060">
    <property type="entry name" value="FN3"/>
    <property type="match status" value="1"/>
</dbReference>
<evidence type="ECO:0000256" key="1">
    <source>
        <dbReference type="ARBA" id="ARBA00022737"/>
    </source>
</evidence>
<feature type="non-terminal residue" evidence="3">
    <location>
        <position position="1"/>
    </location>
</feature>
<dbReference type="PANTHER" id="PTHR46708">
    <property type="entry name" value="TENASCIN"/>
    <property type="match status" value="1"/>
</dbReference>
<dbReference type="Proteomes" id="UP001187531">
    <property type="component" value="Unassembled WGS sequence"/>
</dbReference>
<keyword evidence="1" id="KW-0677">Repeat</keyword>